<dbReference type="Proteomes" id="UP000014975">
    <property type="component" value="Unassembled WGS sequence"/>
</dbReference>
<evidence type="ECO:0000313" key="3">
    <source>
        <dbReference type="Proteomes" id="UP000014975"/>
    </source>
</evidence>
<dbReference type="Pfam" id="PF08679">
    <property type="entry name" value="DsrD"/>
    <property type="match status" value="1"/>
</dbReference>
<organism evidence="2 3">
    <name type="scientific">Alkalidesulfovibrio alkalitolerans DSM 16529</name>
    <dbReference type="NCBI Taxonomy" id="1121439"/>
    <lineage>
        <taxon>Bacteria</taxon>
        <taxon>Pseudomonadati</taxon>
        <taxon>Thermodesulfobacteriota</taxon>
        <taxon>Desulfovibrionia</taxon>
        <taxon>Desulfovibrionales</taxon>
        <taxon>Desulfovibrionaceae</taxon>
        <taxon>Alkalidesulfovibrio</taxon>
    </lineage>
</organism>
<dbReference type="InterPro" id="IPR036388">
    <property type="entry name" value="WH-like_DNA-bd_sf"/>
</dbReference>
<name>S7T8S2_9BACT</name>
<feature type="domain" description="Dissimilatory sulphite reductase D" evidence="1">
    <location>
        <begin position="25"/>
        <end position="88"/>
    </location>
</feature>
<comment type="caution">
    <text evidence="2">The sequence shown here is derived from an EMBL/GenBank/DDBJ whole genome shotgun (WGS) entry which is preliminary data.</text>
</comment>
<keyword evidence="3" id="KW-1185">Reference proteome</keyword>
<dbReference type="InterPro" id="IPR014793">
    <property type="entry name" value="DsrD"/>
</dbReference>
<protein>
    <submittedName>
        <fullName evidence="2">Dissimilatory sulfite reductase D</fullName>
    </submittedName>
</protein>
<dbReference type="SUPFAM" id="SSF46785">
    <property type="entry name" value="Winged helix' DNA-binding domain"/>
    <property type="match status" value="1"/>
</dbReference>
<dbReference type="PATRIC" id="fig|1121439.3.peg.1690"/>
<dbReference type="EMBL" id="ATHI01000026">
    <property type="protein sequence ID" value="EPR32900.1"/>
    <property type="molecule type" value="Genomic_DNA"/>
</dbReference>
<accession>S7T8S2</accession>
<dbReference type="AlphaFoldDB" id="S7T8S2"/>
<dbReference type="InterPro" id="IPR036390">
    <property type="entry name" value="WH_DNA-bd_sf"/>
</dbReference>
<reference evidence="2 3" key="1">
    <citation type="journal article" date="2013" name="Genome Announc.">
        <title>Draft genome sequences for three mercury-methylating, sulfate-reducing bacteria.</title>
        <authorList>
            <person name="Brown S.D."/>
            <person name="Hurt R.A.Jr."/>
            <person name="Gilmour C.C."/>
            <person name="Elias D.A."/>
        </authorList>
    </citation>
    <scope>NUCLEOTIDE SEQUENCE [LARGE SCALE GENOMIC DNA]</scope>
    <source>
        <strain evidence="2 3">DSM 16529</strain>
    </source>
</reference>
<sequence length="97" mass="10862">MGRGVMPRPFKPKRGCAMAIEMESAKKTILDFLESKSKSKTKFYFNDFCDLFPGEKSRDVKKVLTELVKGEKVVYWSSGSTTMYGLAGLGKHAEGEE</sequence>
<dbReference type="eggNOG" id="ENOG5033191">
    <property type="taxonomic scope" value="Bacteria"/>
</dbReference>
<proteinExistence type="predicted"/>
<evidence type="ECO:0000259" key="1">
    <source>
        <dbReference type="Pfam" id="PF08679"/>
    </source>
</evidence>
<dbReference type="Gene3D" id="1.10.10.10">
    <property type="entry name" value="Winged helix-like DNA-binding domain superfamily/Winged helix DNA-binding domain"/>
    <property type="match status" value="1"/>
</dbReference>
<evidence type="ECO:0000313" key="2">
    <source>
        <dbReference type="EMBL" id="EPR32900.1"/>
    </source>
</evidence>
<gene>
    <name evidence="2" type="ORF">dsat_0341</name>
</gene>
<dbReference type="STRING" id="1121439.dsat_0341"/>